<evidence type="ECO:0000259" key="6">
    <source>
        <dbReference type="Pfam" id="PF14609"/>
    </source>
</evidence>
<evidence type="ECO:0000259" key="7">
    <source>
        <dbReference type="Pfam" id="PF17681"/>
    </source>
</evidence>
<keyword evidence="1 4" id="KW-0963">Cytoplasm</keyword>
<dbReference type="GO" id="GO:0051011">
    <property type="term" value="F:microtubule minus-end binding"/>
    <property type="evidence" value="ECO:0007669"/>
    <property type="project" value="TreeGrafter"/>
</dbReference>
<dbReference type="GO" id="GO:0051321">
    <property type="term" value="P:meiotic cell cycle"/>
    <property type="evidence" value="ECO:0007669"/>
    <property type="project" value="TreeGrafter"/>
</dbReference>
<keyword evidence="9" id="KW-1185">Reference proteome</keyword>
<evidence type="ECO:0000313" key="8">
    <source>
        <dbReference type="EMBL" id="ETN44227.1"/>
    </source>
</evidence>
<dbReference type="InterPro" id="IPR042241">
    <property type="entry name" value="GCP_C_sf"/>
</dbReference>
<dbReference type="GO" id="GO:0051225">
    <property type="term" value="P:spindle assembly"/>
    <property type="evidence" value="ECO:0007669"/>
    <property type="project" value="TreeGrafter"/>
</dbReference>
<name>W2S6A3_CYPE1</name>
<protein>
    <recommendedName>
        <fullName evidence="4">Spindle pole body component</fullName>
    </recommendedName>
</protein>
<dbReference type="PANTHER" id="PTHR19302">
    <property type="entry name" value="GAMMA TUBULIN COMPLEX PROTEIN"/>
    <property type="match status" value="1"/>
</dbReference>
<evidence type="ECO:0000313" key="9">
    <source>
        <dbReference type="Proteomes" id="UP000030752"/>
    </source>
</evidence>
<sequence>MATTTAMNKWIEELVTSLLPTNTPPSKLRKLKSQFGRNIRHHNFGRTNQFLVEERLTGLEEKFQVLDHDDLSDAIHRRRDELRLHFDQWIPDALDFLLHMSRDPLTAGGLAALQNVVIDDLVTPQLTWAEIEKDDPINRKDRMWRMPHFSDESSDEEIIESSAPSSPESAKRRNAPAAIDLLSPQFEVIEPSETLESLRSGMLSAAEGDITITEIQAIRETLFMLQGFPTTLYAKDNRSIKLNTKYKIVHMSILSSVASKAILMSKAAGIVRSWVFVNEKEPFVEVLEDRIHVIAQEFDDFLAQSQSEVIASSSNGGVCSLLEVIDSVYQNARSIIMAAQFVTAGKGQDAIGLVEIACQQACRLELFDQQSAFRPMLKVFCETLKAFVVPVSAWVEQGILPERPSCFFVERAQEQDEKAKLWHNWYLYHSEGPKRLPDFLQQFSQRMFVAGKTMAFIKALPQEHKPTHAAALRLNTLASAVENAYLASTTSLAPFAPTLLANIQHYVDEHLDAATSAMQQMLDKHFSLTDTLSALSHLYFAEAPYATSCVEEQTFGPLDRGRPGWNDRFLILDIMQEAFDQVPCIDSSRIIVQSHRLPVADLMQARLTVKILQNIAIEYTIPWPIANILSTDSIASYRRVALMLMQIRRAKYVLERCAFPNLAKHASSKISVEGIYPNLRLFTDILYAHLMHCVVGPLTAKMRQRIYGTVDEMIAVHKTYTTALERACFTAKNLKVLRETLVSLLDLCVGFGFQVAEATSELDGFALSKVKTQFRKLMNLLIAGLRGSARAGLGSSHANGSTTAIKGGLGAEVGDLLDLLADSLESAAFKM</sequence>
<dbReference type="OrthoDB" id="66546at2759"/>
<feature type="domain" description="Gamma tubulin complex component protein N-terminal" evidence="7">
    <location>
        <begin position="218"/>
        <end position="492"/>
    </location>
</feature>
<dbReference type="GO" id="GO:0000930">
    <property type="term" value="C:gamma-tubulin complex"/>
    <property type="evidence" value="ECO:0007669"/>
    <property type="project" value="TreeGrafter"/>
</dbReference>
<dbReference type="STRING" id="1220924.W2S6A3"/>
<dbReference type="GO" id="GO:0005874">
    <property type="term" value="C:microtubule"/>
    <property type="evidence" value="ECO:0007669"/>
    <property type="project" value="UniProtKB-KW"/>
</dbReference>
<dbReference type="RefSeq" id="XP_008713669.1">
    <property type="nucleotide sequence ID" value="XM_008715447.1"/>
</dbReference>
<dbReference type="Proteomes" id="UP000030752">
    <property type="component" value="Unassembled WGS sequence"/>
</dbReference>
<evidence type="ECO:0000256" key="4">
    <source>
        <dbReference type="RuleBase" id="RU363050"/>
    </source>
</evidence>
<evidence type="ECO:0000256" key="2">
    <source>
        <dbReference type="ARBA" id="ARBA00022701"/>
    </source>
</evidence>
<proteinExistence type="inferred from homology"/>
<organism evidence="8 9">
    <name type="scientific">Cyphellophora europaea (strain CBS 101466)</name>
    <name type="common">Phialophora europaea</name>
    <dbReference type="NCBI Taxonomy" id="1220924"/>
    <lineage>
        <taxon>Eukaryota</taxon>
        <taxon>Fungi</taxon>
        <taxon>Dikarya</taxon>
        <taxon>Ascomycota</taxon>
        <taxon>Pezizomycotina</taxon>
        <taxon>Eurotiomycetes</taxon>
        <taxon>Chaetothyriomycetidae</taxon>
        <taxon>Chaetothyriales</taxon>
        <taxon>Cyphellophoraceae</taxon>
        <taxon>Cyphellophora</taxon>
    </lineage>
</organism>
<dbReference type="GeneID" id="19978117"/>
<dbReference type="CDD" id="cd22572">
    <property type="entry name" value="GCP5_NTD"/>
    <property type="match status" value="1"/>
</dbReference>
<evidence type="ECO:0000256" key="1">
    <source>
        <dbReference type="ARBA" id="ARBA00022490"/>
    </source>
</evidence>
<dbReference type="GO" id="GO:0000278">
    <property type="term" value="P:mitotic cell cycle"/>
    <property type="evidence" value="ECO:0007669"/>
    <property type="project" value="TreeGrafter"/>
</dbReference>
<dbReference type="AlphaFoldDB" id="W2S6A3"/>
<dbReference type="VEuPathDB" id="FungiDB:HMPREF1541_10778"/>
<dbReference type="InterPro" id="IPR032797">
    <property type="entry name" value="Mod21_N"/>
</dbReference>
<keyword evidence="2 4" id="KW-0493">Microtubule</keyword>
<dbReference type="HOGENOM" id="CLU_010106_0_0_1"/>
<evidence type="ECO:0000256" key="3">
    <source>
        <dbReference type="ARBA" id="ARBA00023212"/>
    </source>
</evidence>
<dbReference type="GO" id="GO:0031122">
    <property type="term" value="P:cytoplasmic microtubule organization"/>
    <property type="evidence" value="ECO:0007669"/>
    <property type="project" value="TreeGrafter"/>
</dbReference>
<dbReference type="Gene3D" id="1.20.120.1900">
    <property type="entry name" value="Gamma-tubulin complex, C-terminal domain"/>
    <property type="match status" value="1"/>
</dbReference>
<dbReference type="PANTHER" id="PTHR19302:SF33">
    <property type="entry name" value="GAMMA-TUBULIN COMPLEX COMPONENT 5"/>
    <property type="match status" value="1"/>
</dbReference>
<dbReference type="InterPro" id="IPR007259">
    <property type="entry name" value="GCP"/>
</dbReference>
<dbReference type="InterPro" id="IPR059169">
    <property type="entry name" value="GCP5_N_ext"/>
</dbReference>
<comment type="subcellular location">
    <subcellularLocation>
        <location evidence="4">Cytoplasm</location>
        <location evidence="4">Cytoskeleton</location>
        <location evidence="4">Microtubule organizing center</location>
    </subcellularLocation>
</comment>
<gene>
    <name evidence="8" type="ORF">HMPREF1541_10778</name>
</gene>
<evidence type="ECO:0000256" key="5">
    <source>
        <dbReference type="SAM" id="MobiDB-lite"/>
    </source>
</evidence>
<accession>W2S6A3</accession>
<dbReference type="GO" id="GO:0000922">
    <property type="term" value="C:spindle pole"/>
    <property type="evidence" value="ECO:0007669"/>
    <property type="project" value="InterPro"/>
</dbReference>
<reference evidence="8 9" key="1">
    <citation type="submission" date="2013-03" db="EMBL/GenBank/DDBJ databases">
        <title>The Genome Sequence of Phialophora europaea CBS 101466.</title>
        <authorList>
            <consortium name="The Broad Institute Genomics Platform"/>
            <person name="Cuomo C."/>
            <person name="de Hoog S."/>
            <person name="Gorbushina A."/>
            <person name="Walker B."/>
            <person name="Young S.K."/>
            <person name="Zeng Q."/>
            <person name="Gargeya S."/>
            <person name="Fitzgerald M."/>
            <person name="Haas B."/>
            <person name="Abouelleil A."/>
            <person name="Allen A.W."/>
            <person name="Alvarado L."/>
            <person name="Arachchi H.M."/>
            <person name="Berlin A.M."/>
            <person name="Chapman S.B."/>
            <person name="Gainer-Dewar J."/>
            <person name="Goldberg J."/>
            <person name="Griggs A."/>
            <person name="Gujja S."/>
            <person name="Hansen M."/>
            <person name="Howarth C."/>
            <person name="Imamovic A."/>
            <person name="Ireland A."/>
            <person name="Larimer J."/>
            <person name="McCowan C."/>
            <person name="Murphy C."/>
            <person name="Pearson M."/>
            <person name="Poon T.W."/>
            <person name="Priest M."/>
            <person name="Roberts A."/>
            <person name="Saif S."/>
            <person name="Shea T."/>
            <person name="Sisk P."/>
            <person name="Sykes S."/>
            <person name="Wortman J."/>
            <person name="Nusbaum C."/>
            <person name="Birren B."/>
        </authorList>
    </citation>
    <scope>NUCLEOTIDE SEQUENCE [LARGE SCALE GENOMIC DNA]</scope>
    <source>
        <strain evidence="8 9">CBS 101466</strain>
    </source>
</reference>
<keyword evidence="3 4" id="KW-0206">Cytoskeleton</keyword>
<dbReference type="Pfam" id="PF14609">
    <property type="entry name" value="GCP5-Mod21_N"/>
    <property type="match status" value="1"/>
</dbReference>
<dbReference type="InterPro" id="IPR041470">
    <property type="entry name" value="GCP_N"/>
</dbReference>
<dbReference type="GO" id="GO:0043015">
    <property type="term" value="F:gamma-tubulin binding"/>
    <property type="evidence" value="ECO:0007669"/>
    <property type="project" value="InterPro"/>
</dbReference>
<dbReference type="eggNOG" id="KOG4344">
    <property type="taxonomic scope" value="Eukaryota"/>
</dbReference>
<feature type="region of interest" description="Disordered" evidence="5">
    <location>
        <begin position="151"/>
        <end position="173"/>
    </location>
</feature>
<dbReference type="EMBL" id="KI635846">
    <property type="protein sequence ID" value="ETN44227.1"/>
    <property type="molecule type" value="Genomic_DNA"/>
</dbReference>
<comment type="similarity">
    <text evidence="4">Belongs to the TUBGCP family.</text>
</comment>
<dbReference type="GO" id="GO:0007020">
    <property type="term" value="P:microtubule nucleation"/>
    <property type="evidence" value="ECO:0007669"/>
    <property type="project" value="InterPro"/>
</dbReference>
<dbReference type="Pfam" id="PF17681">
    <property type="entry name" value="GCP_N_terminal"/>
    <property type="match status" value="1"/>
</dbReference>
<feature type="domain" description="Gamma-Tubulin ring complex non-core subunit mod21 N-terminal" evidence="6">
    <location>
        <begin position="65"/>
        <end position="155"/>
    </location>
</feature>
<dbReference type="InParanoid" id="W2S6A3"/>